<name>M7YVV7_TRIUA</name>
<proteinExistence type="predicted"/>
<dbReference type="STRING" id="4572.M7YVV7"/>
<gene>
    <name evidence="1" type="ORF">TRIUR3_24023</name>
</gene>
<protein>
    <submittedName>
        <fullName evidence="1">Lecithin-cholesterol acyltransferase-like 1</fullName>
    </submittedName>
</protein>
<accession>M7YVV7</accession>
<dbReference type="Pfam" id="PF02450">
    <property type="entry name" value="LCAT"/>
    <property type="match status" value="1"/>
</dbReference>
<dbReference type="OMA" id="LRWSTIW"/>
<dbReference type="GO" id="GO:0008374">
    <property type="term" value="F:O-acyltransferase activity"/>
    <property type="evidence" value="ECO:0007669"/>
    <property type="project" value="InterPro"/>
</dbReference>
<dbReference type="Gene3D" id="3.40.50.1820">
    <property type="entry name" value="alpha/beta hydrolase"/>
    <property type="match status" value="2"/>
</dbReference>
<evidence type="ECO:0000313" key="1">
    <source>
        <dbReference type="EMBL" id="EMS51266.1"/>
    </source>
</evidence>
<dbReference type="InterPro" id="IPR029058">
    <property type="entry name" value="AB_hydrolase_fold"/>
</dbReference>
<dbReference type="EMBL" id="KD221943">
    <property type="protein sequence ID" value="EMS51266.1"/>
    <property type="molecule type" value="Genomic_DNA"/>
</dbReference>
<dbReference type="AlphaFoldDB" id="M7YVV7"/>
<dbReference type="eggNOG" id="KOG2369">
    <property type="taxonomic scope" value="Eukaryota"/>
</dbReference>
<dbReference type="PANTHER" id="PTHR11440">
    <property type="entry name" value="LECITHIN-CHOLESTEROL ACYLTRANSFERASE-RELATED"/>
    <property type="match status" value="1"/>
</dbReference>
<dbReference type="SUPFAM" id="SSF53474">
    <property type="entry name" value="alpha/beta-Hydrolases"/>
    <property type="match status" value="1"/>
</dbReference>
<sequence>MARLRFSSTRRFMAIRLVRWRMILLMLAVAAAALWWSSSRPRMHPVVLVPGYASNELDARLTELYRPGCGAHKSGWFRLFLNYTALHDDPAGVRCFADQMSTVYDAASDDYYNVPGVETRVPFFGSTHGFRHPDPDRRNFSYMNKLLLLCCIIPSSSGKTNAVLKEVAVTELNVCRSRRCRTFGARIGRIVKAYDYINRVVITLPLTVYKGFHHPDPDRRNFSYTDKLLERLEGVGYRDGETMFRAPYDFRYAVAPAGHPSRTGTAFFTNLKSLLWERLEGAGYRDGATMFGAPYDFRYAVAPAGHPSRIGTEFFRSLKSLVERASQLNGDRPAIIVTHSYGGTLAHQFLIQQLLAWRRRFVRHFIPVAAPWGRLVLGMQALISGNNLALPFVDPEALQKEYRSLQSSLWPLPSAKVFGAAQPLVSTKRRNYSAGDVVDFLVNIGFGEGVGPYESRVLPLFKELPTSPMVPVTYVVGVGVATPERMVYLGDDFEATPGVDVGDGDGLVNLASLVAVEPEWRRRGPYFRMVKVANVNHTAILVDDRALGIVLREIGRAN</sequence>
<dbReference type="GO" id="GO:0006629">
    <property type="term" value="P:lipid metabolic process"/>
    <property type="evidence" value="ECO:0007669"/>
    <property type="project" value="InterPro"/>
</dbReference>
<keyword evidence="1" id="KW-0012">Acyltransferase</keyword>
<reference evidence="1" key="1">
    <citation type="journal article" date="2013" name="Nature">
        <title>Draft genome of the wheat A-genome progenitor Triticum urartu.</title>
        <authorList>
            <person name="Ling H.Q."/>
            <person name="Zhao S."/>
            <person name="Liu D."/>
            <person name="Wang J."/>
            <person name="Sun H."/>
            <person name="Zhang C."/>
            <person name="Fan H."/>
            <person name="Li D."/>
            <person name="Dong L."/>
            <person name="Tao Y."/>
            <person name="Gao C."/>
            <person name="Wu H."/>
            <person name="Li Y."/>
            <person name="Cui Y."/>
            <person name="Guo X."/>
            <person name="Zheng S."/>
            <person name="Wang B."/>
            <person name="Yu K."/>
            <person name="Liang Q."/>
            <person name="Yang W."/>
            <person name="Lou X."/>
            <person name="Chen J."/>
            <person name="Feng M."/>
            <person name="Jian J."/>
            <person name="Zhang X."/>
            <person name="Luo G."/>
            <person name="Jiang Y."/>
            <person name="Liu J."/>
            <person name="Wang Z."/>
            <person name="Sha Y."/>
            <person name="Zhang B."/>
            <person name="Wu H."/>
            <person name="Tang D."/>
            <person name="Shen Q."/>
            <person name="Xue P."/>
            <person name="Zou S."/>
            <person name="Wang X."/>
            <person name="Liu X."/>
            <person name="Wang F."/>
            <person name="Yang Y."/>
            <person name="An X."/>
            <person name="Dong Z."/>
            <person name="Zhang K."/>
            <person name="Zhang X."/>
            <person name="Luo M.C."/>
            <person name="Dvorak J."/>
            <person name="Tong Y."/>
            <person name="Wang J."/>
            <person name="Yang H."/>
            <person name="Li Z."/>
            <person name="Wang D."/>
            <person name="Zhang A."/>
            <person name="Wang J."/>
        </authorList>
    </citation>
    <scope>NUCLEOTIDE SEQUENCE</scope>
</reference>
<organism evidence="1">
    <name type="scientific">Triticum urartu</name>
    <name type="common">Red wild einkorn</name>
    <name type="synonym">Crithodium urartu</name>
    <dbReference type="NCBI Taxonomy" id="4572"/>
    <lineage>
        <taxon>Eukaryota</taxon>
        <taxon>Viridiplantae</taxon>
        <taxon>Streptophyta</taxon>
        <taxon>Embryophyta</taxon>
        <taxon>Tracheophyta</taxon>
        <taxon>Spermatophyta</taxon>
        <taxon>Magnoliopsida</taxon>
        <taxon>Liliopsida</taxon>
        <taxon>Poales</taxon>
        <taxon>Poaceae</taxon>
        <taxon>BOP clade</taxon>
        <taxon>Pooideae</taxon>
        <taxon>Triticodae</taxon>
        <taxon>Triticeae</taxon>
        <taxon>Triticinae</taxon>
        <taxon>Triticum</taxon>
    </lineage>
</organism>
<keyword evidence="1" id="KW-0808">Transferase</keyword>
<dbReference type="InterPro" id="IPR003386">
    <property type="entry name" value="LACT/PDAT_acylTrfase"/>
</dbReference>